<dbReference type="AlphaFoldDB" id="A0A1M5LG91"/>
<feature type="chain" id="PRO_5012093040" evidence="1">
    <location>
        <begin position="24"/>
        <end position="520"/>
    </location>
</feature>
<accession>A0A1M5LG91</accession>
<dbReference type="RefSeq" id="WP_073409100.1">
    <property type="nucleotide sequence ID" value="NZ_FQWH01000003.1"/>
</dbReference>
<proteinExistence type="predicted"/>
<dbReference type="InterPro" id="IPR021860">
    <property type="entry name" value="Peptidase_S12_Pab87-rel_C"/>
</dbReference>
<feature type="signal peptide" evidence="1">
    <location>
        <begin position="1"/>
        <end position="23"/>
    </location>
</feature>
<evidence type="ECO:0000259" key="2">
    <source>
        <dbReference type="Pfam" id="PF00144"/>
    </source>
</evidence>
<dbReference type="PANTHER" id="PTHR46825">
    <property type="entry name" value="D-ALANYL-D-ALANINE-CARBOXYPEPTIDASE/ENDOPEPTIDASE AMPH"/>
    <property type="match status" value="1"/>
</dbReference>
<protein>
    <submittedName>
        <fullName evidence="4">CubicO group peptidase, beta-lactamase class C family</fullName>
    </submittedName>
</protein>
<dbReference type="Proteomes" id="UP000184112">
    <property type="component" value="Unassembled WGS sequence"/>
</dbReference>
<feature type="domain" description="Beta-lactamase-related" evidence="2">
    <location>
        <begin position="37"/>
        <end position="362"/>
    </location>
</feature>
<dbReference type="Pfam" id="PF11954">
    <property type="entry name" value="DUF3471"/>
    <property type="match status" value="1"/>
</dbReference>
<dbReference type="Gene3D" id="3.40.710.10">
    <property type="entry name" value="DD-peptidase/beta-lactamase superfamily"/>
    <property type="match status" value="1"/>
</dbReference>
<dbReference type="Pfam" id="PF00144">
    <property type="entry name" value="Beta-lactamase"/>
    <property type="match status" value="1"/>
</dbReference>
<dbReference type="InterPro" id="IPR050491">
    <property type="entry name" value="AmpC-like"/>
</dbReference>
<sequence>MKKVNSFLVSVICICFSSAPAFAQLTSPQIDVLMESALKKFKVAGASIAVVKDGKIIHLKGYGVGSVETKKAVNENTNFQIASNSKAFTTAALSILEDEGKIKWTDKVRDHLPEFKMYNDYVTENFNIQDLLTHRSGLGLGVGDLMFFPDGSNFTIKDVLTSFQYFKPVSAFRTKFDYDNLLYIVAGEVIARVSGMSYEEFVQKRIITPLQMNNTFVGSSLIKDKSNFAVSHSSESGTIKTIDGFGDQMNAAAGGIFSNASDMAKWMIVRLNKGQYGEDPKTTLFSLKNHKEMWRIHTVQESDEDPRYNFHFNGYGLGWQVSNEKGNLKVSHTGGLPGMLSIVTMYPDLNLGIVVLTNTENGGAGLFSAVSNTISDSYLGLDDFGWTDKLVEWMKEDRNTGDDVTKKVWEKVKLSKNVKIKNEDFIGVYADKWFGEIEVFEKNKQLWFKSYRSPKLNGPMAFYNANTFAVKWEYQAMNCDALAMFSLDENGKAQSIKMKGISPNIDFSFDFQDLDLIRVK</sequence>
<evidence type="ECO:0000313" key="5">
    <source>
        <dbReference type="Proteomes" id="UP000184112"/>
    </source>
</evidence>
<dbReference type="PANTHER" id="PTHR46825:SF15">
    <property type="entry name" value="BETA-LACTAMASE-RELATED DOMAIN-CONTAINING PROTEIN"/>
    <property type="match status" value="1"/>
</dbReference>
<dbReference type="EMBL" id="FQWH01000003">
    <property type="protein sequence ID" value="SHG64018.1"/>
    <property type="molecule type" value="Genomic_DNA"/>
</dbReference>
<gene>
    <name evidence="4" type="ORF">SAMN05444388_103454</name>
</gene>
<name>A0A1M5LG91_FLAJO</name>
<evidence type="ECO:0000313" key="4">
    <source>
        <dbReference type="EMBL" id="SHG64018.1"/>
    </source>
</evidence>
<dbReference type="InterPro" id="IPR001466">
    <property type="entry name" value="Beta-lactam-related"/>
</dbReference>
<reference evidence="4 5" key="1">
    <citation type="submission" date="2016-11" db="EMBL/GenBank/DDBJ databases">
        <authorList>
            <person name="Jaros S."/>
            <person name="Januszkiewicz K."/>
            <person name="Wedrychowicz H."/>
        </authorList>
    </citation>
    <scope>NUCLEOTIDE SEQUENCE [LARGE SCALE GENOMIC DNA]</scope>
    <source>
        <strain evidence="4 5">DSM 6792</strain>
    </source>
</reference>
<dbReference type="InterPro" id="IPR012338">
    <property type="entry name" value="Beta-lactam/transpept-like"/>
</dbReference>
<keyword evidence="1" id="KW-0732">Signal</keyword>
<feature type="domain" description="Peptidase S12 Pab87-related C-terminal" evidence="3">
    <location>
        <begin position="423"/>
        <end position="515"/>
    </location>
</feature>
<evidence type="ECO:0000259" key="3">
    <source>
        <dbReference type="Pfam" id="PF11954"/>
    </source>
</evidence>
<dbReference type="Gene3D" id="2.40.128.600">
    <property type="match status" value="1"/>
</dbReference>
<organism evidence="4 5">
    <name type="scientific">Flavobacterium johnsoniae</name>
    <name type="common">Cytophaga johnsonae</name>
    <dbReference type="NCBI Taxonomy" id="986"/>
    <lineage>
        <taxon>Bacteria</taxon>
        <taxon>Pseudomonadati</taxon>
        <taxon>Bacteroidota</taxon>
        <taxon>Flavobacteriia</taxon>
        <taxon>Flavobacteriales</taxon>
        <taxon>Flavobacteriaceae</taxon>
        <taxon>Flavobacterium</taxon>
    </lineage>
</organism>
<dbReference type="SUPFAM" id="SSF56601">
    <property type="entry name" value="beta-lactamase/transpeptidase-like"/>
    <property type="match status" value="1"/>
</dbReference>
<evidence type="ECO:0000256" key="1">
    <source>
        <dbReference type="SAM" id="SignalP"/>
    </source>
</evidence>